<gene>
    <name evidence="1" type="ORF">GALL_538310</name>
</gene>
<accession>A0A1J5P0N9</accession>
<name>A0A1J5P0N9_9ZZZZ</name>
<dbReference type="AlphaFoldDB" id="A0A1J5P0N9"/>
<sequence length="107" mass="11495">MCQDSSTRQSDRLTVAPCFFAASSAKLHCVGNAIKPCVDIEPSEMMPMPYFPASVIPDGEICEATTNGMSSCKGRIWSAASFIVNQSLFAVTRSPLSNRRMIAIASS</sequence>
<proteinExistence type="predicted"/>
<protein>
    <submittedName>
        <fullName evidence="1">Uncharacterized protein</fullName>
    </submittedName>
</protein>
<evidence type="ECO:0000313" key="1">
    <source>
        <dbReference type="EMBL" id="OIQ64618.1"/>
    </source>
</evidence>
<comment type="caution">
    <text evidence="1">The sequence shown here is derived from an EMBL/GenBank/DDBJ whole genome shotgun (WGS) entry which is preliminary data.</text>
</comment>
<dbReference type="EMBL" id="MLJW01007972">
    <property type="protein sequence ID" value="OIQ64618.1"/>
    <property type="molecule type" value="Genomic_DNA"/>
</dbReference>
<organism evidence="1">
    <name type="scientific">mine drainage metagenome</name>
    <dbReference type="NCBI Taxonomy" id="410659"/>
    <lineage>
        <taxon>unclassified sequences</taxon>
        <taxon>metagenomes</taxon>
        <taxon>ecological metagenomes</taxon>
    </lineage>
</organism>
<reference evidence="1" key="1">
    <citation type="submission" date="2016-10" db="EMBL/GenBank/DDBJ databases">
        <title>Sequence of Gallionella enrichment culture.</title>
        <authorList>
            <person name="Poehlein A."/>
            <person name="Muehling M."/>
            <person name="Daniel R."/>
        </authorList>
    </citation>
    <scope>NUCLEOTIDE SEQUENCE</scope>
</reference>